<protein>
    <submittedName>
        <fullName evidence="1">Uncharacterized protein</fullName>
    </submittedName>
</protein>
<dbReference type="Proteomes" id="UP000694420">
    <property type="component" value="Unplaced"/>
</dbReference>
<evidence type="ECO:0000313" key="1">
    <source>
        <dbReference type="Ensembl" id="ENSNPEP00000015291.1"/>
    </source>
</evidence>
<organism evidence="1 2">
    <name type="scientific">Nothoprocta perdicaria</name>
    <name type="common">Chilean tinamou</name>
    <name type="synonym">Crypturus perdicarius</name>
    <dbReference type="NCBI Taxonomy" id="30464"/>
    <lineage>
        <taxon>Eukaryota</taxon>
        <taxon>Metazoa</taxon>
        <taxon>Chordata</taxon>
        <taxon>Craniata</taxon>
        <taxon>Vertebrata</taxon>
        <taxon>Euteleostomi</taxon>
        <taxon>Archelosauria</taxon>
        <taxon>Archosauria</taxon>
        <taxon>Dinosauria</taxon>
        <taxon>Saurischia</taxon>
        <taxon>Theropoda</taxon>
        <taxon>Coelurosauria</taxon>
        <taxon>Aves</taxon>
        <taxon>Palaeognathae</taxon>
        <taxon>Tinamiformes</taxon>
        <taxon>Tinamidae</taxon>
        <taxon>Nothoprocta</taxon>
    </lineage>
</organism>
<proteinExistence type="predicted"/>
<reference evidence="1" key="1">
    <citation type="submission" date="2025-08" db="UniProtKB">
        <authorList>
            <consortium name="Ensembl"/>
        </authorList>
    </citation>
    <scope>IDENTIFICATION</scope>
</reference>
<dbReference type="Ensembl" id="ENSNPET00000015669.1">
    <property type="protein sequence ID" value="ENSNPEP00000015291.1"/>
    <property type="gene ID" value="ENSNPEG00000011414.1"/>
</dbReference>
<reference evidence="1" key="2">
    <citation type="submission" date="2025-09" db="UniProtKB">
        <authorList>
            <consortium name="Ensembl"/>
        </authorList>
    </citation>
    <scope>IDENTIFICATION</scope>
</reference>
<evidence type="ECO:0000313" key="2">
    <source>
        <dbReference type="Proteomes" id="UP000694420"/>
    </source>
</evidence>
<dbReference type="AlphaFoldDB" id="A0A8C7EEY8"/>
<name>A0A8C7EEY8_NOTPE</name>
<accession>A0A8C7EEY8</accession>
<keyword evidence="2" id="KW-1185">Reference proteome</keyword>
<sequence length="99" mass="11076">MECFVFSIFLQNRVGAVFKNPQTHGTWVYLVTGGCGFIEDKIVALLAQKTASERARVFDSVAREEKRARKGHYISFSWLLCCSGYRNSTSCCLSPIICG</sequence>